<sequence>MNRWNCKALLCSLILVAPLTVFAQTETYEDIQEKRMLSAKQNDQLNSQELQAAERQHRNKMKMLDNEYKNLLLIEKGLIQGGSAKKEVSDAEREFQIQKYQSELEAKELKDKEVALDSLIKEMESQIYLTDLYEVAGLIRGEFWYQGANEILTEGAIFGEWYIKDLSFDGALIEKANMDLNSTEKSNTRQLKLMGEDEALSRFKKSQKFRDQIIEQKLGEMRSGVFNATGGQMMPNNSPSPGLMFK</sequence>
<organism evidence="2 3">
    <name type="scientific">Vibrio chagasii</name>
    <dbReference type="NCBI Taxonomy" id="170679"/>
    <lineage>
        <taxon>Bacteria</taxon>
        <taxon>Pseudomonadati</taxon>
        <taxon>Pseudomonadota</taxon>
        <taxon>Gammaproteobacteria</taxon>
        <taxon>Vibrionales</taxon>
        <taxon>Vibrionaceae</taxon>
        <taxon>Vibrio</taxon>
    </lineage>
</organism>
<protein>
    <submittedName>
        <fullName evidence="2">Uncharacterized protein</fullName>
    </submittedName>
</protein>
<dbReference type="EMBL" id="VZPX01000004">
    <property type="protein sequence ID" value="KAB0482463.1"/>
    <property type="molecule type" value="Genomic_DNA"/>
</dbReference>
<reference evidence="2 3" key="1">
    <citation type="submission" date="2019-09" db="EMBL/GenBank/DDBJ databases">
        <title>Draft genome sequences of 48 bacterial type strains from the CCUG.</title>
        <authorList>
            <person name="Tunovic T."/>
            <person name="Pineiro-Iglesias B."/>
            <person name="Unosson C."/>
            <person name="Inganas E."/>
            <person name="Ohlen M."/>
            <person name="Cardew S."/>
            <person name="Jensie-Markopoulos S."/>
            <person name="Salva-Serra F."/>
            <person name="Jaen-Luchoro D."/>
            <person name="Karlsson R."/>
            <person name="Svensson-Stadler L."/>
            <person name="Chun J."/>
            <person name="Moore E."/>
        </authorList>
    </citation>
    <scope>NUCLEOTIDE SEQUENCE [LARGE SCALE GENOMIC DNA]</scope>
    <source>
        <strain evidence="2 3">CCUG 48643</strain>
    </source>
</reference>
<dbReference type="Proteomes" id="UP000423756">
    <property type="component" value="Unassembled WGS sequence"/>
</dbReference>
<gene>
    <name evidence="2" type="ORF">F7Q91_03375</name>
</gene>
<accession>A0A7V7NX51</accession>
<feature type="chain" id="PRO_5031471975" evidence="1">
    <location>
        <begin position="24"/>
        <end position="246"/>
    </location>
</feature>
<keyword evidence="1" id="KW-0732">Signal</keyword>
<dbReference type="RefSeq" id="WP_137406560.1">
    <property type="nucleotide sequence ID" value="NZ_AP025467.1"/>
</dbReference>
<evidence type="ECO:0000256" key="1">
    <source>
        <dbReference type="SAM" id="SignalP"/>
    </source>
</evidence>
<feature type="signal peptide" evidence="1">
    <location>
        <begin position="1"/>
        <end position="23"/>
    </location>
</feature>
<evidence type="ECO:0000313" key="2">
    <source>
        <dbReference type="EMBL" id="KAB0482463.1"/>
    </source>
</evidence>
<comment type="caution">
    <text evidence="2">The sequence shown here is derived from an EMBL/GenBank/DDBJ whole genome shotgun (WGS) entry which is preliminary data.</text>
</comment>
<dbReference type="GeneID" id="77344698"/>
<evidence type="ECO:0000313" key="3">
    <source>
        <dbReference type="Proteomes" id="UP000423756"/>
    </source>
</evidence>
<name>A0A7V7NX51_9VIBR</name>
<dbReference type="AlphaFoldDB" id="A0A7V7NX51"/>
<proteinExistence type="predicted"/>